<comment type="caution">
    <text evidence="2">The sequence shown here is derived from an EMBL/GenBank/DDBJ whole genome shotgun (WGS) entry which is preliminary data.</text>
</comment>
<feature type="region of interest" description="Disordered" evidence="1">
    <location>
        <begin position="1"/>
        <end position="127"/>
    </location>
</feature>
<dbReference type="EMBL" id="CACTIH010007458">
    <property type="protein sequence ID" value="CAA3013934.1"/>
    <property type="molecule type" value="Genomic_DNA"/>
</dbReference>
<keyword evidence="3" id="KW-1185">Reference proteome</keyword>
<dbReference type="Gramene" id="OE9A052549T1">
    <property type="protein sequence ID" value="OE9A052549C1"/>
    <property type="gene ID" value="OE9A052549"/>
</dbReference>
<dbReference type="PANTHER" id="PTHR34055">
    <property type="entry name" value="OS09G0491596 PROTEIN"/>
    <property type="match status" value="1"/>
</dbReference>
<evidence type="ECO:0000313" key="2">
    <source>
        <dbReference type="EMBL" id="CAA3013934.1"/>
    </source>
</evidence>
<reference evidence="2 3" key="1">
    <citation type="submission" date="2019-12" db="EMBL/GenBank/DDBJ databases">
        <authorList>
            <person name="Alioto T."/>
            <person name="Alioto T."/>
            <person name="Gomez Garrido J."/>
        </authorList>
    </citation>
    <scope>NUCLEOTIDE SEQUENCE [LARGE SCALE GENOMIC DNA]</scope>
</reference>
<protein>
    <submittedName>
        <fullName evidence="2">Uncharacterized protein</fullName>
    </submittedName>
</protein>
<feature type="compositionally biased region" description="Basic residues" evidence="1">
    <location>
        <begin position="29"/>
        <end position="38"/>
    </location>
</feature>
<dbReference type="OrthoDB" id="693270at2759"/>
<name>A0A8S0U561_OLEEU</name>
<evidence type="ECO:0000313" key="3">
    <source>
        <dbReference type="Proteomes" id="UP000594638"/>
    </source>
</evidence>
<dbReference type="Gramene" id="OE9A052549T2">
    <property type="protein sequence ID" value="OE9A052549C2"/>
    <property type="gene ID" value="OE9A052549"/>
</dbReference>
<proteinExistence type="predicted"/>
<sequence length="139" mass="15418">MGRGRAKGKKLSVTNQEDPGSGEEEKIPAQKRRGRPQKSLKDEIDEDKTQKIGDEDSEDTITVVLNKEMRGSNAAQNGNKRKKNGQLKEKADSVEDDDENGTRSSTEDSNKSNGFCQVRNRRKNKPCRAAEVGVALILF</sequence>
<dbReference type="PANTHER" id="PTHR34055:SF1">
    <property type="entry name" value="EXPRESSED PROTEIN"/>
    <property type="match status" value="1"/>
</dbReference>
<gene>
    <name evidence="2" type="ORF">OLEA9_A052549</name>
</gene>
<accession>A0A8S0U561</accession>
<evidence type="ECO:0000256" key="1">
    <source>
        <dbReference type="SAM" id="MobiDB-lite"/>
    </source>
</evidence>
<feature type="compositionally biased region" description="Basic and acidic residues" evidence="1">
    <location>
        <begin position="39"/>
        <end position="54"/>
    </location>
</feature>
<feature type="compositionally biased region" description="Basic residues" evidence="1">
    <location>
        <begin position="1"/>
        <end position="10"/>
    </location>
</feature>
<dbReference type="AlphaFoldDB" id="A0A8S0U561"/>
<dbReference type="Proteomes" id="UP000594638">
    <property type="component" value="Unassembled WGS sequence"/>
</dbReference>
<organism evidence="2 3">
    <name type="scientific">Olea europaea subsp. europaea</name>
    <dbReference type="NCBI Taxonomy" id="158383"/>
    <lineage>
        <taxon>Eukaryota</taxon>
        <taxon>Viridiplantae</taxon>
        <taxon>Streptophyta</taxon>
        <taxon>Embryophyta</taxon>
        <taxon>Tracheophyta</taxon>
        <taxon>Spermatophyta</taxon>
        <taxon>Magnoliopsida</taxon>
        <taxon>eudicotyledons</taxon>
        <taxon>Gunneridae</taxon>
        <taxon>Pentapetalae</taxon>
        <taxon>asterids</taxon>
        <taxon>lamiids</taxon>
        <taxon>Lamiales</taxon>
        <taxon>Oleaceae</taxon>
        <taxon>Oleeae</taxon>
        <taxon>Olea</taxon>
    </lineage>
</organism>